<sequence>VLFVIASLASFVPYLVFAVFGALRIQLFTTGLQRAIRIVEGRDLIEELGKS</sequence>
<organism evidence="1 2">
    <name type="scientific">Penicillium antarcticum</name>
    <dbReference type="NCBI Taxonomy" id="416450"/>
    <lineage>
        <taxon>Eukaryota</taxon>
        <taxon>Fungi</taxon>
        <taxon>Dikarya</taxon>
        <taxon>Ascomycota</taxon>
        <taxon>Pezizomycotina</taxon>
        <taxon>Eurotiomycetes</taxon>
        <taxon>Eurotiomycetidae</taxon>
        <taxon>Eurotiales</taxon>
        <taxon>Aspergillaceae</taxon>
        <taxon>Penicillium</taxon>
    </lineage>
</organism>
<accession>A0A1V6NLX1</accession>
<dbReference type="AlphaFoldDB" id="A0A1V6NLX1"/>
<dbReference type="Proteomes" id="UP000191672">
    <property type="component" value="Unassembled WGS sequence"/>
</dbReference>
<keyword evidence="2" id="KW-1185">Reference proteome</keyword>
<feature type="non-terminal residue" evidence="1">
    <location>
        <position position="51"/>
    </location>
</feature>
<comment type="caution">
    <text evidence="1">The sequence shown here is derived from an EMBL/GenBank/DDBJ whole genome shotgun (WGS) entry which is preliminary data.</text>
</comment>
<gene>
    <name evidence="1" type="ORF">PENANT_c388G06327</name>
</gene>
<protein>
    <submittedName>
        <fullName evidence="1">Uncharacterized protein</fullName>
    </submittedName>
</protein>
<evidence type="ECO:0000313" key="2">
    <source>
        <dbReference type="Proteomes" id="UP000191672"/>
    </source>
</evidence>
<proteinExistence type="predicted"/>
<reference evidence="2" key="1">
    <citation type="journal article" date="2017" name="Nat. Microbiol.">
        <title>Global analysis of biosynthetic gene clusters reveals vast potential of secondary metabolite production in Penicillium species.</title>
        <authorList>
            <person name="Nielsen J.C."/>
            <person name="Grijseels S."/>
            <person name="Prigent S."/>
            <person name="Ji B."/>
            <person name="Dainat J."/>
            <person name="Nielsen K.F."/>
            <person name="Frisvad J.C."/>
            <person name="Workman M."/>
            <person name="Nielsen J."/>
        </authorList>
    </citation>
    <scope>NUCLEOTIDE SEQUENCE [LARGE SCALE GENOMIC DNA]</scope>
    <source>
        <strain evidence="2">IBT 31811</strain>
    </source>
</reference>
<evidence type="ECO:0000313" key="1">
    <source>
        <dbReference type="EMBL" id="OQD65579.1"/>
    </source>
</evidence>
<name>A0A1V6NLX1_9EURO</name>
<dbReference type="EMBL" id="MDYN01000388">
    <property type="protein sequence ID" value="OQD65579.1"/>
    <property type="molecule type" value="Genomic_DNA"/>
</dbReference>
<feature type="non-terminal residue" evidence="1">
    <location>
        <position position="1"/>
    </location>
</feature>